<protein>
    <recommendedName>
        <fullName evidence="3">FAD assembly factor SdhE</fullName>
    </recommendedName>
</protein>
<keyword evidence="1" id="KW-0614">Plasmid</keyword>
<geneLocation type="plasmid" evidence="1">
    <name>pSM141A_Rh17</name>
</geneLocation>
<evidence type="ECO:0008006" key="3">
    <source>
        <dbReference type="Google" id="ProtNLM"/>
    </source>
</evidence>
<proteinExistence type="predicted"/>
<evidence type="ECO:0000313" key="2">
    <source>
        <dbReference type="Proteomes" id="UP000291659"/>
    </source>
</evidence>
<gene>
    <name evidence="1" type="ORF">ELH98_30680</name>
</gene>
<dbReference type="Proteomes" id="UP000291659">
    <property type="component" value="Unassembled WGS sequence"/>
</dbReference>
<accession>A0ABY1X0T0</accession>
<evidence type="ECO:0000313" key="1">
    <source>
        <dbReference type="EMBL" id="TAX67686.1"/>
    </source>
</evidence>
<keyword evidence="2" id="KW-1185">Reference proteome</keyword>
<name>A0ABY1X0T0_9HYPH</name>
<sequence>MPNDRNSHEVMMRERLLRAIDRRDPWNAADLMDWLRFHFPEYLMQGDERRAAADFAEELASDLANDPAFPLVVRNLRDISAELSR</sequence>
<dbReference type="EMBL" id="SIOX01000008">
    <property type="protein sequence ID" value="TAX67686.1"/>
    <property type="molecule type" value="Genomic_DNA"/>
</dbReference>
<organism evidence="1 2">
    <name type="scientific">Rhizobium ruizarguesonis</name>
    <dbReference type="NCBI Taxonomy" id="2081791"/>
    <lineage>
        <taxon>Bacteria</taxon>
        <taxon>Pseudomonadati</taxon>
        <taxon>Pseudomonadota</taxon>
        <taxon>Alphaproteobacteria</taxon>
        <taxon>Hyphomicrobiales</taxon>
        <taxon>Rhizobiaceae</taxon>
        <taxon>Rhizobium/Agrobacterium group</taxon>
        <taxon>Rhizobium</taxon>
    </lineage>
</organism>
<dbReference type="RefSeq" id="WP_164565914.1">
    <property type="nucleotide sequence ID" value="NZ_SIOX01000008.1"/>
</dbReference>
<comment type="caution">
    <text evidence="1">The sequence shown here is derived from an EMBL/GenBank/DDBJ whole genome shotgun (WGS) entry which is preliminary data.</text>
</comment>
<reference evidence="1 2" key="1">
    <citation type="submission" date="2019-02" db="EMBL/GenBank/DDBJ databases">
        <title>The genomic architecture of introgression among sibling species of bacteria.</title>
        <authorList>
            <person name="Cavassim M.I.A."/>
            <person name="Moeskjaer S."/>
            <person name="Moslemi C."/>
            <person name="Fields B."/>
            <person name="Bachmann A."/>
            <person name="Vilhjalmsson B."/>
            <person name="Schierup M.H."/>
            <person name="Young J.P.W."/>
            <person name="Andersen S.U."/>
        </authorList>
    </citation>
    <scope>NUCLEOTIDE SEQUENCE [LARGE SCALE GENOMIC DNA]</scope>
    <source>
        <strain evidence="1 2">SM141A</strain>
        <plasmid evidence="1">pSM141A_Rh17</plasmid>
    </source>
</reference>